<protein>
    <submittedName>
        <fullName evidence="1">Uncharacterized protein</fullName>
    </submittedName>
</protein>
<name>A0A6J4UBK9_9BACT</name>
<reference evidence="1" key="1">
    <citation type="submission" date="2020-02" db="EMBL/GenBank/DDBJ databases">
        <authorList>
            <person name="Meier V. D."/>
        </authorList>
    </citation>
    <scope>NUCLEOTIDE SEQUENCE</scope>
    <source>
        <strain evidence="1">AVDCRST_MAG73</strain>
    </source>
</reference>
<feature type="non-terminal residue" evidence="1">
    <location>
        <position position="1"/>
    </location>
</feature>
<gene>
    <name evidence="1" type="ORF">AVDCRST_MAG73-2200</name>
</gene>
<organism evidence="1">
    <name type="scientific">uncultured Thermomicrobiales bacterium</name>
    <dbReference type="NCBI Taxonomy" id="1645740"/>
    <lineage>
        <taxon>Bacteria</taxon>
        <taxon>Pseudomonadati</taxon>
        <taxon>Thermomicrobiota</taxon>
        <taxon>Thermomicrobia</taxon>
        <taxon>Thermomicrobiales</taxon>
        <taxon>environmental samples</taxon>
    </lineage>
</organism>
<accession>A0A6J4UBK9</accession>
<evidence type="ECO:0000313" key="1">
    <source>
        <dbReference type="EMBL" id="CAA9544037.1"/>
    </source>
</evidence>
<proteinExistence type="predicted"/>
<dbReference type="EMBL" id="CADCWE010000141">
    <property type="protein sequence ID" value="CAA9544037.1"/>
    <property type="molecule type" value="Genomic_DNA"/>
</dbReference>
<dbReference type="AlphaFoldDB" id="A0A6J4UBK9"/>
<sequence length="222" mass="22194">WDTTGLAGSYALRAVLADGAGNTTASTITIRVDNAAPTGTVAIDAGAAVARNPAVTLALSAVDPAPGSGVRQMRFTNGGATTWSAWEPVATTKAWSLAAGDGAKTVAVQVKDAAGNVATFRDGIRLDTVKPSGTVTIDQGATTTASRAVTLTLTATDPTPGSGVAAMRIRNAGGTWSAWQPVATSAPWTLTAGAGGKRVDVQVRDKAGNVSAVASDSITFEP</sequence>